<evidence type="ECO:0000313" key="2">
    <source>
        <dbReference type="Proteomes" id="UP000005396"/>
    </source>
</evidence>
<dbReference type="HOGENOM" id="CLU_3372979_0_0_9"/>
<reference evidence="1 2" key="2">
    <citation type="submission" date="2007-09" db="EMBL/GenBank/DDBJ databases">
        <title>Draft genome sequence of Clostridium bolteae (ATCC BAA-613).</title>
        <authorList>
            <person name="Sudarsanam P."/>
            <person name="Ley R."/>
            <person name="Guruge J."/>
            <person name="Turnbaugh P.J."/>
            <person name="Mahowald M."/>
            <person name="Liep D."/>
            <person name="Gordon J."/>
        </authorList>
    </citation>
    <scope>NUCLEOTIDE SEQUENCE [LARGE SCALE GENOMIC DNA]</scope>
    <source>
        <strain evidence="2">ATCC BAA-613 / DSM 15670 / CCUG 46953 / JCM 12243 / WAL 16351</strain>
    </source>
</reference>
<comment type="caution">
    <text evidence="1">The sequence shown here is derived from an EMBL/GenBank/DDBJ whole genome shotgun (WGS) entry which is preliminary data.</text>
</comment>
<dbReference type="Proteomes" id="UP000005396">
    <property type="component" value="Unassembled WGS sequence"/>
</dbReference>
<organism evidence="1 2">
    <name type="scientific">Enterocloster bolteae (strain ATCC BAA-613 / DSM 15670 / CCUG 46953 / JCM 12243 / WAL 16351)</name>
    <name type="common">Clostridium bolteae</name>
    <dbReference type="NCBI Taxonomy" id="411902"/>
    <lineage>
        <taxon>Bacteria</taxon>
        <taxon>Bacillati</taxon>
        <taxon>Bacillota</taxon>
        <taxon>Clostridia</taxon>
        <taxon>Lachnospirales</taxon>
        <taxon>Lachnospiraceae</taxon>
        <taxon>Enterocloster</taxon>
    </lineage>
</organism>
<reference evidence="1 2" key="1">
    <citation type="submission" date="2007-08" db="EMBL/GenBank/DDBJ databases">
        <authorList>
            <person name="Fulton L."/>
            <person name="Clifton S."/>
            <person name="Fulton B."/>
            <person name="Xu J."/>
            <person name="Minx P."/>
            <person name="Pepin K.H."/>
            <person name="Johnson M."/>
            <person name="Thiruvilangam P."/>
            <person name="Bhonagiri V."/>
            <person name="Nash W.E."/>
            <person name="Mardis E.R."/>
            <person name="Wilson R.K."/>
        </authorList>
    </citation>
    <scope>NUCLEOTIDE SEQUENCE [LARGE SCALE GENOMIC DNA]</scope>
    <source>
        <strain evidence="2">ATCC BAA-613 / DSM 15670 / CCUG 46953 / JCM 12243 / WAL 16351</strain>
    </source>
</reference>
<evidence type="ECO:0000313" key="1">
    <source>
        <dbReference type="EMBL" id="EDP13860.1"/>
    </source>
</evidence>
<dbReference type="PaxDb" id="411902-CLOBOL_05897"/>
<dbReference type="EMBL" id="ABCC02000045">
    <property type="protein sequence ID" value="EDP13860.1"/>
    <property type="molecule type" value="Genomic_DNA"/>
</dbReference>
<accession>A8S197</accession>
<dbReference type="AlphaFoldDB" id="A8S197"/>
<sequence length="34" mass="4079">MFPPLSYADSGCLHSHFFYYNIKARKSQFLFMKC</sequence>
<proteinExistence type="predicted"/>
<gene>
    <name evidence="1" type="ORF">CLOBOL_05897</name>
</gene>
<name>A8S197_ENTBW</name>
<protein>
    <submittedName>
        <fullName evidence="1">Uncharacterized protein</fullName>
    </submittedName>
</protein>